<feature type="domain" description="Fibronectin type-III" evidence="1">
    <location>
        <begin position="3411"/>
        <end position="3496"/>
    </location>
</feature>
<feature type="domain" description="Fibronectin type-III" evidence="1">
    <location>
        <begin position="3068"/>
        <end position="3153"/>
    </location>
</feature>
<feature type="domain" description="Fibronectin type-III" evidence="1">
    <location>
        <begin position="2381"/>
        <end position="2466"/>
    </location>
</feature>
<gene>
    <name evidence="2" type="ORF">ACEWY4_006285</name>
</gene>
<accession>A0ABD1KD89</accession>
<feature type="domain" description="Fibronectin type-III" evidence="1">
    <location>
        <begin position="1093"/>
        <end position="1178"/>
    </location>
</feature>
<feature type="domain" description="Fibronectin type-III" evidence="1">
    <location>
        <begin position="2982"/>
        <end position="3067"/>
    </location>
</feature>
<feature type="domain" description="Fibronectin type-III" evidence="1">
    <location>
        <begin position="4013"/>
        <end position="4102"/>
    </location>
</feature>
<dbReference type="Proteomes" id="UP001591681">
    <property type="component" value="Unassembled WGS sequence"/>
</dbReference>
<feature type="domain" description="Fibronectin type-III" evidence="1">
    <location>
        <begin position="1608"/>
        <end position="1693"/>
    </location>
</feature>
<dbReference type="SMART" id="SM00060">
    <property type="entry name" value="FN3"/>
    <property type="match status" value="37"/>
</dbReference>
<feature type="domain" description="Fibronectin type-III" evidence="1">
    <location>
        <begin position="3583"/>
        <end position="3668"/>
    </location>
</feature>
<feature type="domain" description="Fibronectin type-III" evidence="1">
    <location>
        <begin position="661"/>
        <end position="748"/>
    </location>
</feature>
<dbReference type="InterPro" id="IPR036116">
    <property type="entry name" value="FN3_sf"/>
</dbReference>
<dbReference type="PANTHER" id="PTHR47135:SF3">
    <property type="entry name" value="FIBRONECTIN TYPE-III DOMAIN-CONTAINING PROTEIN"/>
    <property type="match status" value="1"/>
</dbReference>
<feature type="domain" description="Fibronectin type-III" evidence="1">
    <location>
        <begin position="2295"/>
        <end position="2380"/>
    </location>
</feature>
<feature type="domain" description="Fibronectin type-III" evidence="1">
    <location>
        <begin position="1265"/>
        <end position="1350"/>
    </location>
</feature>
<proteinExistence type="predicted"/>
<feature type="domain" description="Fibronectin type-III" evidence="1">
    <location>
        <begin position="1179"/>
        <end position="1264"/>
    </location>
</feature>
<protein>
    <recommendedName>
        <fullName evidence="1">Fibronectin type-III domain-containing protein</fullName>
    </recommendedName>
</protein>
<sequence>MVTIAASSTEKLVQGLRPGRLYAVSLKVFQFMYMVCSDQKESYTVPATSQLVVSRGISSTTIRLEWSNAIGATSYEVVVQQRTNSQNIRTITATSLSALIDGLQPDTQYDCFVRSSNAAGLGGKSILRTVSTPINSVTTVSATYSCSSGAATVTWDQVSGAGSYRASARAGDGTLQTCNSTSTSCEITMLKCGQVYVISVTAISDYCESTSNQTDSFETAPCPPVGVWTYLECGSNAIMFSWNATNNTNYYEGLSQNSDGSSVPCRTTDTSCFFASTSCGQNYTFTVRSVSGTCRTDYSVPIHQQTAPCLPENVKTQGDCNSGMLISMWDPTPGAVSHTVEARGNRGDAYNCTSQTNNCTMPAVPCGEVLSIYITASNSECDTDQVIGEPAQTAPCTPTNFTLVESCDAPSVSLDWESSKGAIFYIAKAVDSNGTTQGQCLTFAPECDIIDLSCDTTYETYVFATNIICNSSETRRATFTTAPCPPSSVQAIRGCADNDALVMWQDSLVGGTYTAVMEDHEGRQVNCSTPNNNCTISELACGQNYSVTVRRYNGTCTGPPSSPVYMDSVPCVPEYLHGDVNCDTGAITVGWNVTSSLSSQTYTTMVSRGTEQLATCNSTETQCTVQGLECGLYYNITVQAVQDSCHSLSSHVLSIDQVPCVPTAVNAAPTCGDSSIAVTWAATPGDLSYRAQATTTTGHSSHCTSQYSTSCSIPNLLCGREYNVSVSASNSDCSSLPSPVVIVKTAPCPPVNIQGSVNCSSGEASLTWDAVPNVVLYNGTAVSADGHVVSCNSSQAGCKLCGLHCGTYYNFSVSATDGTCASPPSAPHKLDSAPCTPSIISASLDCYTQVAVVTFHQQGQQGVTYMANATNSQGHVVSTCTSDSNNCSLSNLPCGPQYNVTVTATAHGCSSAPSPPHVISQDFCMANVTQVDILCQSDSALVMWKALLAGEFTATAECNDGNRLNCSSSNTSCEISNLRCGQLYTFSVAGPHCPPGNTLQKYSVPCVPVGVSVEVNCSENSAIVSWDRSQGALSYQTFAQSSYVNISCQSSDLSCTLTNVTCGANYSVQVVAKDTKCSSTPSLPHMFQSVPCVPVGVSVEVNCSKNSAIVSWDRSQGALSYQTFAQSSYGNISCQSSDLSCTLTNVTCGANYSVQVVAKDTKCSSTPSLPHMFQSVPCVPVGVSVEVNCSENSAIVSWDRSEGALSYQAFAQSSYGNISCHSSDLSCTLTNVTCGANYSVRVVAKDTKCSSTPSLPHMFQSAPCAPTDVTVTPACASGSASIGWSPANGALSYLLIMETTNGDPLFCMTGSTSCAISGLQCGQEYQVFVTAIGNSCNSTSAPDTFWTAPCTPSIISASLDCYTQVAVVTWHQQGQQGVTYMANATNSQGHVVSTCTSDSNNCSLSDLPCGPQYNVTVTATAHGCSSAPSPPHVISQDFCMANVTQVDILCQSDSALVMWKALLAGEFTASAECSDGNSLNCSSSNTSCEISNLRCGQLYTFSVAGPHCPPGNTLQKYSEPCAPTNVSSSIDCLSNIAAVSWDGSSGTEYYTAVLQDSDGVKRDCMSSSNNCSIVIRDCGQNYSVSVTASNGQCNTTATGSTLVGVPCVPVGVSVEVNCSENSAIVSWDRSQGALSYQAFAQSSYGNISCHSSELSCTLTNVTCGANYSVRVVAKDTKCSSTPSLPHMFQSAPCAPTDVTVTPACVSGSASIGWSPANGALSYLLIMETTNGDPLFCMTGSTSCYISGLQCGQEYQVFVTAIGNSCNSTSAPDTFWTVPCVPVGVSVEVNCSKNSAIVSWDRSQGALSYQAFAQSSYGNISCQSSDLSCTLTNVTCGANYSVQVVAMDSKCSSTPSLPHMFQSVPCVPVGVSVEVNCSENSAIVSWDRSEGALSYQAFAQSSYGNISCHSSDLSCTLTNVTCGANYSVRVVAKDTKCSSTPSLPHMFQSAPCAPTDVTVTPACASGSASIGWSPANGALSYLLIMETTNGDPLFCMTGSTSCAISGLQCGQEYQVFVTAIGNSCNSTSAPDTFWTAPCTPSIISASLDCYTQVAVVTWHQQGQQGVTYMANATNSQGHVVSTCTSDSNNCSLSNLPCGPQYNVTVTATAHGCSSAPSPPHVISQDFCMANVTQVDILCQSDSALVMWKALLAGEFTASAECSDGNSLNCSSSNTSCEISNLRCGQLYTFSVAGPHCPPGNTLQKYSEPCAPTNVSSSIDCLSNIAAVSWDGSSGTEYYTAVLQDSDGVKRDCMSSSNNCSIVIRDCGQNYSVSVTASNGQCNTTATGSTLVGVPCVPVGVSVEVNCSENSAIVSWDRSQGALSYQAFAQSSYGNISCHSSDLSCTLTNVTCGANYSVRVVAKDTKCSSTPSLPHMFQSAPCAPTDVTVTPACASGSASIGWSPANGALSYLLIMETTNGDPLFCMTGSTSCAISGLQCGQEYQVFVTAIGNSCNSTSAPDTFWTAPCTPSIISASLDCYTQVAAVTWHQQGQQGVTYMANATNSQGHVVSTCTSDSNNCSLSNLSCGPQYNVTVTATAHGCSSAPSPPHVISQDFCMANVTQVDILCQSDSALVMWKALLAGEFTASAECSDGNSLNCSSSNTSCEISNLRCGQLYTFSVAGPHCPPGNTLQKYSEPCAPTNVSSSIDCLSNIAAVSWDGSSGTEYYTAVLQDSDGVKRDCMSSSNNCSIDIQDCGQNYSVSVTASNGQCNTTATGSTLVGVPCVPVGVSVEVNCSENSAIVSWDRSQGALSYQAFAQSSYGNISCHSSDLSCTLTNVTCGANYSVRVVAKDTKCSSTPSLPHMFQSAPCAPTDVTVTPACVSGSASIGWSPTNGALSYLVIMETTNGDPLFCMTGSTSCAISGLQCGQEYQVFVTAIGNSCNSTSAPDTFWTVPCVPVGVSVEVNCSKNSAIVSWDRSQGALSYQAFAQSSYGNISCQSSDLSCTLTNVTCGANYSVQVVAMDTKCSSTPSLPHMFQSVPCVPVGVSVEVNCSENSAIVSWDRSQGALSYQAFAQSSYGNISCHSSDLSCTLTNVTCGANYSVRVVAKDTKCSSTPSLPHMFQSAPCAPTDVTVTPACVSGSASIGWSPTNGALSYLVIMETTNGDPLFCMTGSTSCAISGLQCGQEYQVFVTAIGNSCNSTSAPDTFWTAPCTPSIISASLDCYTQVAVVTWHQQGQQGVTYMANATNSQGHVVSTCTSDSNNCSLSNLSCGPQYNVTVTATAHGCSSAPSPPHVISQDSCTANVTQVDILCQSDSALVMWQASGISEFTATAEDGDGNSLNCSSSNTSCEISNLRCGQLYTFSVARPHCLPGNTLQKYSEPCAPTNVSSSIDCLSNIAAVSWDGSSGTEYYTAVLQDSDGVKRDCMSSSNNCSIDIQDCGQNYSVSVTASNGQCNTTATGSTLVGVPCVPVGVSVEVNCSKNSAIVSWDRSEGALSYQAFAQSSYGNISCHSSDLSCTLTNVTCGTNYSVRVVAKDTKCSSTPSLPHMFQSAPCAPTNVTVTPACASGSASIRWSSAAGALSYLVTMETTNGDPLFCMTGSTSCAISGLQCGQEYQVFVTAIGNSCNSTSAPDTFWTVPCVPVGVSVEVNCSENSAIVSWDRSQGALSYQAFAQSSYGNISCHSSDLSCTLTNVTCGANYSIRVVAKDTKCSSTPSLPHMFQSAPCAPTNVTVTPACASGSASIRWSSAAGALSYLVTMETTNGDPLFCMTGSTSCAISGLQCGQEYQVFVTAIGNSCNSTSAPDTFWTGLCAPVNLSLSVDCGNSSGVLSWGASAGAVRYTGCGQAANGSSIQCNTTELWCVVEGLVCGLEYNFTVQASDDQCTSPSSQPLAGGQVPCAPEGLQVRLLPAQHDRQVLRSMWDRVDCPGAQYQVKIIGSIQGDADTQFELFSYWTERDYFELPIPCSSTYSVTVRARGSAGGEGPASAAITGITVTYTGSEVSAVVSWNSSVFATYYSVYDVSGSGGAQICNTTELSCNVTGVSSDDIAVTASNSAGQSSETNVTNGVSLSPELSVTRVGTDSVRVEWTPVPGASYYTLRVREKLNARPLWSNVASVYDEVSDVTGLKPATSYCFSVSAVMSTFSSSAYSEPACATTGASI</sequence>
<dbReference type="EMBL" id="JBHFQA010000006">
    <property type="protein sequence ID" value="KAL2097078.1"/>
    <property type="molecule type" value="Genomic_DNA"/>
</dbReference>
<feature type="domain" description="Fibronectin type-III" evidence="1">
    <location>
        <begin position="2896"/>
        <end position="2981"/>
    </location>
</feature>
<feature type="domain" description="Fibronectin type-III" evidence="1">
    <location>
        <begin position="136"/>
        <end position="222"/>
    </location>
</feature>
<dbReference type="SUPFAM" id="SSF49265">
    <property type="entry name" value="Fibronectin type III"/>
    <property type="match status" value="22"/>
</dbReference>
<keyword evidence="3" id="KW-1185">Reference proteome</keyword>
<evidence type="ECO:0000259" key="1">
    <source>
        <dbReference type="PROSITE" id="PS50853"/>
    </source>
</evidence>
<name>A0ABD1KD89_9TELE</name>
<feature type="domain" description="Fibronectin type-III" evidence="1">
    <location>
        <begin position="1866"/>
        <end position="1951"/>
    </location>
</feature>
<dbReference type="Pfam" id="PF00041">
    <property type="entry name" value="fn3"/>
    <property type="match status" value="2"/>
</dbReference>
<evidence type="ECO:0000313" key="2">
    <source>
        <dbReference type="EMBL" id="KAL2097078.1"/>
    </source>
</evidence>
<organism evidence="2 3">
    <name type="scientific">Coilia grayii</name>
    <name type="common">Gray's grenadier anchovy</name>
    <dbReference type="NCBI Taxonomy" id="363190"/>
    <lineage>
        <taxon>Eukaryota</taxon>
        <taxon>Metazoa</taxon>
        <taxon>Chordata</taxon>
        <taxon>Craniata</taxon>
        <taxon>Vertebrata</taxon>
        <taxon>Euteleostomi</taxon>
        <taxon>Actinopterygii</taxon>
        <taxon>Neopterygii</taxon>
        <taxon>Teleostei</taxon>
        <taxon>Clupei</taxon>
        <taxon>Clupeiformes</taxon>
        <taxon>Clupeoidei</taxon>
        <taxon>Engraulidae</taxon>
        <taxon>Coilinae</taxon>
        <taxon>Coilia</taxon>
    </lineage>
</organism>
<feature type="domain" description="Fibronectin type-III" evidence="1">
    <location>
        <begin position="485"/>
        <end position="571"/>
    </location>
</feature>
<comment type="caution">
    <text evidence="2">The sequence shown here is derived from an EMBL/GenBank/DDBJ whole genome shotgun (WGS) entry which is preliminary data.</text>
</comment>
<feature type="domain" description="Fibronectin type-III" evidence="1">
    <location>
        <begin position="1952"/>
        <end position="2037"/>
    </location>
</feature>
<dbReference type="Gene3D" id="2.60.40.10">
    <property type="entry name" value="Immunoglobulins"/>
    <property type="match status" value="28"/>
</dbReference>
<feature type="domain" description="Fibronectin type-III" evidence="1">
    <location>
        <begin position="749"/>
        <end position="835"/>
    </location>
</feature>
<feature type="domain" description="Fibronectin type-III" evidence="1">
    <location>
        <begin position="45"/>
        <end position="135"/>
    </location>
</feature>
<evidence type="ECO:0000313" key="3">
    <source>
        <dbReference type="Proteomes" id="UP001591681"/>
    </source>
</evidence>
<feature type="domain" description="Fibronectin type-III" evidence="1">
    <location>
        <begin position="3669"/>
        <end position="3757"/>
    </location>
</feature>
<feature type="domain" description="Fibronectin type-III" evidence="1">
    <location>
        <begin position="1694"/>
        <end position="1779"/>
    </location>
</feature>
<dbReference type="CDD" id="cd00063">
    <property type="entry name" value="FN3"/>
    <property type="match status" value="13"/>
</dbReference>
<dbReference type="InterPro" id="IPR013783">
    <property type="entry name" value="Ig-like_fold"/>
</dbReference>
<feature type="domain" description="Fibronectin type-III" evidence="1">
    <location>
        <begin position="3497"/>
        <end position="3582"/>
    </location>
</feature>
<feature type="domain" description="Fibronectin type-III" evidence="1">
    <location>
        <begin position="1780"/>
        <end position="1865"/>
    </location>
</feature>
<dbReference type="PANTHER" id="PTHR47135">
    <property type="entry name" value="FIBRONECTIN TYPE III DOMAIN-CONTAINING PROTEIN 7"/>
    <property type="match status" value="1"/>
</dbReference>
<dbReference type="PROSITE" id="PS50853">
    <property type="entry name" value="FN3"/>
    <property type="match status" value="26"/>
</dbReference>
<feature type="domain" description="Fibronectin type-III" evidence="1">
    <location>
        <begin position="1007"/>
        <end position="1092"/>
    </location>
</feature>
<feature type="domain" description="Fibronectin type-III" evidence="1">
    <location>
        <begin position="2810"/>
        <end position="2895"/>
    </location>
</feature>
<reference evidence="2 3" key="1">
    <citation type="submission" date="2024-09" db="EMBL/GenBank/DDBJ databases">
        <title>A chromosome-level genome assembly of Gray's grenadier anchovy, Coilia grayii.</title>
        <authorList>
            <person name="Fu Z."/>
        </authorList>
    </citation>
    <scope>NUCLEOTIDE SEQUENCE [LARGE SCALE GENOMIC DNA]</scope>
    <source>
        <strain evidence="2">G4</strain>
        <tissue evidence="2">Muscle</tissue>
    </source>
</reference>
<feature type="domain" description="Fibronectin type-III" evidence="1">
    <location>
        <begin position="2724"/>
        <end position="2809"/>
    </location>
</feature>
<dbReference type="InterPro" id="IPR003961">
    <property type="entry name" value="FN3_dom"/>
</dbReference>